<name>A0A840PSX6_9ACTN</name>
<evidence type="ECO:0000256" key="1">
    <source>
        <dbReference type="ARBA" id="ARBA00009013"/>
    </source>
</evidence>
<dbReference type="SUPFAM" id="SSF52091">
    <property type="entry name" value="SpoIIaa-like"/>
    <property type="match status" value="1"/>
</dbReference>
<dbReference type="GO" id="GO:0043856">
    <property type="term" value="F:anti-sigma factor antagonist activity"/>
    <property type="evidence" value="ECO:0007669"/>
    <property type="project" value="InterPro"/>
</dbReference>
<evidence type="ECO:0000313" key="5">
    <source>
        <dbReference type="Proteomes" id="UP000578449"/>
    </source>
</evidence>
<dbReference type="AlphaFoldDB" id="A0A840PSX6"/>
<dbReference type="EMBL" id="JACHGN010000027">
    <property type="protein sequence ID" value="MBB5139045.1"/>
    <property type="molecule type" value="Genomic_DNA"/>
</dbReference>
<dbReference type="PANTHER" id="PTHR33495">
    <property type="entry name" value="ANTI-SIGMA FACTOR ANTAGONIST TM_1081-RELATED-RELATED"/>
    <property type="match status" value="1"/>
</dbReference>
<dbReference type="PROSITE" id="PS50801">
    <property type="entry name" value="STAS"/>
    <property type="match status" value="1"/>
</dbReference>
<comment type="caution">
    <text evidence="4">The sequence shown here is derived from an EMBL/GenBank/DDBJ whole genome shotgun (WGS) entry which is preliminary data.</text>
</comment>
<reference evidence="4 5" key="1">
    <citation type="submission" date="2020-08" db="EMBL/GenBank/DDBJ databases">
        <title>Genomic Encyclopedia of Type Strains, Phase IV (KMG-IV): sequencing the most valuable type-strain genomes for metagenomic binning, comparative biology and taxonomic classification.</title>
        <authorList>
            <person name="Goeker M."/>
        </authorList>
    </citation>
    <scope>NUCLEOTIDE SEQUENCE [LARGE SCALE GENOMIC DNA]</scope>
    <source>
        <strain evidence="4 5">DSM 45615</strain>
    </source>
</reference>
<dbReference type="Gene3D" id="3.30.750.24">
    <property type="entry name" value="STAS domain"/>
    <property type="match status" value="1"/>
</dbReference>
<accession>A0A840PSX6</accession>
<keyword evidence="5" id="KW-1185">Reference proteome</keyword>
<dbReference type="RefSeq" id="WP_312926983.1">
    <property type="nucleotide sequence ID" value="NZ_BAABIX010000016.1"/>
</dbReference>
<dbReference type="NCBIfam" id="TIGR00377">
    <property type="entry name" value="ant_ant_sig"/>
    <property type="match status" value="1"/>
</dbReference>
<dbReference type="Pfam" id="PF01740">
    <property type="entry name" value="STAS"/>
    <property type="match status" value="1"/>
</dbReference>
<evidence type="ECO:0000313" key="4">
    <source>
        <dbReference type="EMBL" id="MBB5139045.1"/>
    </source>
</evidence>
<dbReference type="InterPro" id="IPR002645">
    <property type="entry name" value="STAS_dom"/>
</dbReference>
<dbReference type="InterPro" id="IPR036513">
    <property type="entry name" value="STAS_dom_sf"/>
</dbReference>
<proteinExistence type="inferred from homology"/>
<dbReference type="InterPro" id="IPR003658">
    <property type="entry name" value="Anti-sigma_ant"/>
</dbReference>
<dbReference type="Proteomes" id="UP000578449">
    <property type="component" value="Unassembled WGS sequence"/>
</dbReference>
<organism evidence="4 5">
    <name type="scientific">Thermocatellispora tengchongensis</name>
    <dbReference type="NCBI Taxonomy" id="1073253"/>
    <lineage>
        <taxon>Bacteria</taxon>
        <taxon>Bacillati</taxon>
        <taxon>Actinomycetota</taxon>
        <taxon>Actinomycetes</taxon>
        <taxon>Streptosporangiales</taxon>
        <taxon>Streptosporangiaceae</taxon>
        <taxon>Thermocatellispora</taxon>
    </lineage>
</organism>
<feature type="domain" description="STAS" evidence="3">
    <location>
        <begin position="17"/>
        <end position="118"/>
    </location>
</feature>
<comment type="similarity">
    <text evidence="1 2">Belongs to the anti-sigma-factor antagonist family.</text>
</comment>
<dbReference type="CDD" id="cd07043">
    <property type="entry name" value="STAS_anti-anti-sigma_factors"/>
    <property type="match status" value="1"/>
</dbReference>
<evidence type="ECO:0000259" key="3">
    <source>
        <dbReference type="PROSITE" id="PS50801"/>
    </source>
</evidence>
<protein>
    <recommendedName>
        <fullName evidence="2">Anti-sigma factor antagonist</fullName>
    </recommendedName>
</protein>
<sequence length="127" mass="13668">MTAPVILGLRPHPAEGDVEVLTAAGELDHSNAERLRGDFLRLLETHAPRALVLDLSGLTFCDSSGVRVLLAMRTRVQEAGGVLALAGLNRRLVRIFETTGLMHAFLVHETADEAARAVRSSSRHPGP</sequence>
<dbReference type="PANTHER" id="PTHR33495:SF2">
    <property type="entry name" value="ANTI-SIGMA FACTOR ANTAGONIST TM_1081-RELATED"/>
    <property type="match status" value="1"/>
</dbReference>
<gene>
    <name evidence="4" type="ORF">HNP84_008808</name>
</gene>
<evidence type="ECO:0000256" key="2">
    <source>
        <dbReference type="RuleBase" id="RU003749"/>
    </source>
</evidence>